<dbReference type="AlphaFoldDB" id="A0A1V4KIF4"/>
<sequence length="76" mass="8626">MDPDVTPGQHSSFPGDKWITIFLFRRWPLQCFLAALVTPVLTGEHLKARVNIGTSKRTAHKPMVDIIPKKSNERDN</sequence>
<evidence type="ECO:0000313" key="2">
    <source>
        <dbReference type="Proteomes" id="UP000190648"/>
    </source>
</evidence>
<proteinExistence type="predicted"/>
<evidence type="ECO:0000313" key="1">
    <source>
        <dbReference type="EMBL" id="OPJ84222.1"/>
    </source>
</evidence>
<dbReference type="Proteomes" id="UP000190648">
    <property type="component" value="Unassembled WGS sequence"/>
</dbReference>
<dbReference type="EMBL" id="LSYS01003057">
    <property type="protein sequence ID" value="OPJ84222.1"/>
    <property type="molecule type" value="Genomic_DNA"/>
</dbReference>
<comment type="caution">
    <text evidence="1">The sequence shown here is derived from an EMBL/GenBank/DDBJ whole genome shotgun (WGS) entry which is preliminary data.</text>
</comment>
<name>A0A1V4KIF4_PATFA</name>
<organism evidence="1 2">
    <name type="scientific">Patagioenas fasciata monilis</name>
    <dbReference type="NCBI Taxonomy" id="372326"/>
    <lineage>
        <taxon>Eukaryota</taxon>
        <taxon>Metazoa</taxon>
        <taxon>Chordata</taxon>
        <taxon>Craniata</taxon>
        <taxon>Vertebrata</taxon>
        <taxon>Euteleostomi</taxon>
        <taxon>Archelosauria</taxon>
        <taxon>Archosauria</taxon>
        <taxon>Dinosauria</taxon>
        <taxon>Saurischia</taxon>
        <taxon>Theropoda</taxon>
        <taxon>Coelurosauria</taxon>
        <taxon>Aves</taxon>
        <taxon>Neognathae</taxon>
        <taxon>Neoaves</taxon>
        <taxon>Columbimorphae</taxon>
        <taxon>Columbiformes</taxon>
        <taxon>Columbidae</taxon>
        <taxon>Patagioenas</taxon>
    </lineage>
</organism>
<reference evidence="1 2" key="1">
    <citation type="submission" date="2016-02" db="EMBL/GenBank/DDBJ databases">
        <title>Band-tailed pigeon sequencing and assembly.</title>
        <authorList>
            <person name="Soares A.E."/>
            <person name="Novak B.J."/>
            <person name="Rice E.S."/>
            <person name="O'Connell B."/>
            <person name="Chang D."/>
            <person name="Weber S."/>
            <person name="Shapiro B."/>
        </authorList>
    </citation>
    <scope>NUCLEOTIDE SEQUENCE [LARGE SCALE GENOMIC DNA]</scope>
    <source>
        <strain evidence="1">BTP2013</strain>
        <tissue evidence="1">Blood</tissue>
    </source>
</reference>
<gene>
    <name evidence="1" type="ORF">AV530_015693</name>
</gene>
<protein>
    <submittedName>
        <fullName evidence="1">Uncharacterized protein</fullName>
    </submittedName>
</protein>
<keyword evidence="2" id="KW-1185">Reference proteome</keyword>
<accession>A0A1V4KIF4</accession>